<organism evidence="1">
    <name type="scientific">Aureoumbra lagunensis</name>
    <dbReference type="NCBI Taxonomy" id="44058"/>
    <lineage>
        <taxon>Eukaryota</taxon>
        <taxon>Sar</taxon>
        <taxon>Stramenopiles</taxon>
        <taxon>Ochrophyta</taxon>
        <taxon>Pelagophyceae</taxon>
        <taxon>Pelagomonadales</taxon>
        <taxon>Aureoumbra</taxon>
    </lineage>
</organism>
<dbReference type="EMBL" id="HBIJ01015923">
    <property type="protein sequence ID" value="CAE0369853.1"/>
    <property type="molecule type" value="Transcribed_RNA"/>
</dbReference>
<dbReference type="AlphaFoldDB" id="A0A7S3NMF6"/>
<protein>
    <submittedName>
        <fullName evidence="1">Uncharacterized protein</fullName>
    </submittedName>
</protein>
<gene>
    <name evidence="1" type="ORF">ALAG00032_LOCUS10617</name>
</gene>
<sequence>MSGDIQKVYAFRDAILKGAEEKQKITNKSQLVELFLKSAVDVDSSLSEDTVPLRLLPVNEFEALLISLDIDPREENVVWITSHFKMIHKPNETNQQAITYADPLGLLTYLQLTPETEEESILANLSDVLCDGAVRIDIQTKEELCALITNHQKCLDKDRITLNKQNLKNEAKLLAKCCALLDDDDDDDDDKALFMNADSILASEFWSALKMLNPQLDPIHSDNIAQLIEANYTNDDGTIDAMHLLHDLKLWPGVLEQEHWNIMADTFRDLLINAAQEHGLNTKEALCTLFADEEGRPQKMPLEHFLNICQDQLGLVLSVQDPPIKKEEEQQNNEELISFLRCFLDDQNNIDLGDLLWKIMLWPGAEEEHRALLVGRNLRQDLIIEAEKRGLETMDDLWTHLIAHAGDGDTRYLPLDRVIQVLHSDFAVPESSDLNLYLQHFVEQEEDDDASAQSTKKRLDLQKLLTHLELFTQDEDDFAPESTNEAAVLAAALRENMHIQEDSIHSV</sequence>
<reference evidence="1" key="1">
    <citation type="submission" date="2021-01" db="EMBL/GenBank/DDBJ databases">
        <authorList>
            <person name="Corre E."/>
            <person name="Pelletier E."/>
            <person name="Niang G."/>
            <person name="Scheremetjew M."/>
            <person name="Finn R."/>
            <person name="Kale V."/>
            <person name="Holt S."/>
            <person name="Cochrane G."/>
            <person name="Meng A."/>
            <person name="Brown T."/>
            <person name="Cohen L."/>
        </authorList>
    </citation>
    <scope>NUCLEOTIDE SEQUENCE</scope>
    <source>
        <strain evidence="1">CCMP1510</strain>
    </source>
</reference>
<proteinExistence type="predicted"/>
<evidence type="ECO:0000313" key="1">
    <source>
        <dbReference type="EMBL" id="CAE0369853.1"/>
    </source>
</evidence>
<accession>A0A7S3NMF6</accession>
<name>A0A7S3NMF6_9STRA</name>